<feature type="region of interest" description="Disordered" evidence="2">
    <location>
        <begin position="195"/>
        <end position="234"/>
    </location>
</feature>
<protein>
    <submittedName>
        <fullName evidence="3">Calmodulin</fullName>
    </submittedName>
</protein>
<feature type="compositionally biased region" description="Polar residues" evidence="2">
    <location>
        <begin position="208"/>
        <end position="218"/>
    </location>
</feature>
<feature type="compositionally biased region" description="Basic and acidic residues" evidence="2">
    <location>
        <begin position="195"/>
        <end position="206"/>
    </location>
</feature>
<dbReference type="AlphaFoldDB" id="A0AA86TNU8"/>
<dbReference type="PROSITE" id="PS00018">
    <property type="entry name" value="EF_HAND_1"/>
    <property type="match status" value="2"/>
</dbReference>
<evidence type="ECO:0000313" key="5">
    <source>
        <dbReference type="Proteomes" id="UP001642409"/>
    </source>
</evidence>
<evidence type="ECO:0000256" key="2">
    <source>
        <dbReference type="SAM" id="MobiDB-lite"/>
    </source>
</evidence>
<dbReference type="SUPFAM" id="SSF47473">
    <property type="entry name" value="EF-hand"/>
    <property type="match status" value="1"/>
</dbReference>
<reference evidence="3" key="1">
    <citation type="submission" date="2023-06" db="EMBL/GenBank/DDBJ databases">
        <authorList>
            <person name="Kurt Z."/>
        </authorList>
    </citation>
    <scope>NUCLEOTIDE SEQUENCE</scope>
</reference>
<evidence type="ECO:0000256" key="1">
    <source>
        <dbReference type="ARBA" id="ARBA00022837"/>
    </source>
</evidence>
<evidence type="ECO:0000313" key="4">
    <source>
        <dbReference type="EMBL" id="CAL6041242.1"/>
    </source>
</evidence>
<name>A0AA86TNU8_9EUKA</name>
<reference evidence="4 5" key="2">
    <citation type="submission" date="2024-07" db="EMBL/GenBank/DDBJ databases">
        <authorList>
            <person name="Akdeniz Z."/>
        </authorList>
    </citation>
    <scope>NUCLEOTIDE SEQUENCE [LARGE SCALE GENOMIC DNA]</scope>
</reference>
<dbReference type="InterPro" id="IPR018247">
    <property type="entry name" value="EF_Hand_1_Ca_BS"/>
</dbReference>
<organism evidence="3">
    <name type="scientific">Hexamita inflata</name>
    <dbReference type="NCBI Taxonomy" id="28002"/>
    <lineage>
        <taxon>Eukaryota</taxon>
        <taxon>Metamonada</taxon>
        <taxon>Diplomonadida</taxon>
        <taxon>Hexamitidae</taxon>
        <taxon>Hexamitinae</taxon>
        <taxon>Hexamita</taxon>
    </lineage>
</organism>
<dbReference type="EMBL" id="CATOUU010000154">
    <property type="protein sequence ID" value="CAI9918283.1"/>
    <property type="molecule type" value="Genomic_DNA"/>
</dbReference>
<proteinExistence type="predicted"/>
<keyword evidence="1" id="KW-0106">Calcium</keyword>
<keyword evidence="5" id="KW-1185">Reference proteome</keyword>
<dbReference type="Proteomes" id="UP001642409">
    <property type="component" value="Unassembled WGS sequence"/>
</dbReference>
<comment type="caution">
    <text evidence="3">The sequence shown here is derived from an EMBL/GenBank/DDBJ whole genome shotgun (WGS) entry which is preliminary data.</text>
</comment>
<accession>A0AA86TNU8</accession>
<gene>
    <name evidence="4" type="ORF">HINF_LOCUS38895</name>
    <name evidence="3" type="ORF">HINF_LOCUS5928</name>
</gene>
<dbReference type="Gene3D" id="1.10.238.10">
    <property type="entry name" value="EF-hand"/>
    <property type="match status" value="1"/>
</dbReference>
<dbReference type="EMBL" id="CAXDID020000149">
    <property type="protein sequence ID" value="CAL6041242.1"/>
    <property type="molecule type" value="Genomic_DNA"/>
</dbReference>
<evidence type="ECO:0000313" key="3">
    <source>
        <dbReference type="EMBL" id="CAI9918283.1"/>
    </source>
</evidence>
<sequence>MFKKFQKWLKDMNDPEIEENNEQPSHEFFMSAKSKDDPIEIIEMHWVLRNYFPNVPQRCAIALAKLIDENNDGTIQRSEFNHLLLSFKNITDDEDILNIFFAAADKDNSQSLDEREMQIIKDKLRLEFEVPKTKLNLNEFKTFMRPFTGQITGAELVPYTDELNEYLNQEGVMIEKVKGKVEGIFKKMRKQKKEAIKEEAKEEPKIENQMNQSSSNIKNIAKQEDGVFQQAKSL</sequence>
<dbReference type="InterPro" id="IPR011992">
    <property type="entry name" value="EF-hand-dom_pair"/>
</dbReference>